<sequence length="587" mass="63429">MDLQGPQEAVKVEIQCHQDGERKKQQHERQTRVTALSEKQKLAVRGCPVGNAKPLSLIKPPSQSIAISVVPAKPPVSMVTARINGQKAASSEPLQTTPVSLPAAGKAAGSGSAGRRITELPRSQMLGALTAVPIKVPQVSSLHRLAGQASNTLPQVRPKTMIPDSLPQSPCQEKQSSQPPSLQRATTVVSPKSRGPGPALPSANSTLSPVQLPNGQASPSPPTPGAGVAYAIISASPSGTCGSSVSSVTEAVKVQPLLFSSDSKVILIQPQAPSASQNSPSPQAESPTQDSASKSPSTPSSSLSSMSPSAPSAPAKKKSEEHPEKTAFMVALGLVTTEHLEEIQSRRQERKRRSTANPAYSSLFEPERKRHGSSYMNSPLFLSAGDTEDLIWKEGLVRDEHCTVCKEDGELQPCHSCPRSYHPDCLQPPLKTPPKGFWVCPKCQKKVLNKDNMSWQQNFVQSYIMHKTAREEEKRKLIRRNSELKRECAFLEERDQQLSQSVMKCMDRKSSLLDQQKETQASLDRLKSLIRLIQRDQMIQLTMTATTTTEAPLLSLPWIKPSGTATAPPSGPSVLHQKSVSQSQANN</sequence>
<dbReference type="SMART" id="SM00249">
    <property type="entry name" value="PHD"/>
    <property type="match status" value="1"/>
</dbReference>
<feature type="region of interest" description="Disordered" evidence="6">
    <location>
        <begin position="271"/>
        <end position="323"/>
    </location>
</feature>
<reference evidence="8" key="1">
    <citation type="submission" date="2025-05" db="UniProtKB">
        <authorList>
            <consortium name="Ensembl"/>
        </authorList>
    </citation>
    <scope>IDENTIFICATION</scope>
</reference>
<feature type="compositionally biased region" description="Polar residues" evidence="6">
    <location>
        <begin position="87"/>
        <end position="99"/>
    </location>
</feature>
<keyword evidence="5" id="KW-0175">Coiled coil</keyword>
<dbReference type="PANTHER" id="PTHR24102">
    <property type="entry name" value="PHD FINGER PROTEIN"/>
    <property type="match status" value="1"/>
</dbReference>
<feature type="compositionally biased region" description="Polar residues" evidence="6">
    <location>
        <begin position="202"/>
        <end position="218"/>
    </location>
</feature>
<evidence type="ECO:0000313" key="9">
    <source>
        <dbReference type="Proteomes" id="UP000261540"/>
    </source>
</evidence>
<feature type="region of interest" description="Disordered" evidence="6">
    <location>
        <begin position="564"/>
        <end position="587"/>
    </location>
</feature>
<evidence type="ECO:0000256" key="3">
    <source>
        <dbReference type="ARBA" id="ARBA00022833"/>
    </source>
</evidence>
<evidence type="ECO:0000256" key="2">
    <source>
        <dbReference type="ARBA" id="ARBA00022771"/>
    </source>
</evidence>
<evidence type="ECO:0000256" key="5">
    <source>
        <dbReference type="SAM" id="Coils"/>
    </source>
</evidence>
<feature type="region of interest" description="Disordered" evidence="6">
    <location>
        <begin position="147"/>
        <end position="228"/>
    </location>
</feature>
<dbReference type="InterPro" id="IPR013083">
    <property type="entry name" value="Znf_RING/FYVE/PHD"/>
</dbReference>
<feature type="compositionally biased region" description="Polar residues" evidence="6">
    <location>
        <begin position="576"/>
        <end position="587"/>
    </location>
</feature>
<evidence type="ECO:0000313" key="8">
    <source>
        <dbReference type="Ensembl" id="ENSPKIP00000000447.1"/>
    </source>
</evidence>
<evidence type="ECO:0000256" key="4">
    <source>
        <dbReference type="PROSITE-ProRule" id="PRU00146"/>
    </source>
</evidence>
<organism evidence="8 9">
    <name type="scientific">Paramormyrops kingsleyae</name>
    <dbReference type="NCBI Taxonomy" id="1676925"/>
    <lineage>
        <taxon>Eukaryota</taxon>
        <taxon>Metazoa</taxon>
        <taxon>Chordata</taxon>
        <taxon>Craniata</taxon>
        <taxon>Vertebrata</taxon>
        <taxon>Euteleostomi</taxon>
        <taxon>Actinopterygii</taxon>
        <taxon>Neopterygii</taxon>
        <taxon>Teleostei</taxon>
        <taxon>Osteoglossocephala</taxon>
        <taxon>Osteoglossomorpha</taxon>
        <taxon>Osteoglossiformes</taxon>
        <taxon>Mormyridae</taxon>
        <taxon>Paramormyrops</taxon>
    </lineage>
</organism>
<dbReference type="Proteomes" id="UP000261540">
    <property type="component" value="Unplaced"/>
</dbReference>
<dbReference type="AlphaFoldDB" id="A0A3B3Q257"/>
<dbReference type="SUPFAM" id="SSF57903">
    <property type="entry name" value="FYVE/PHD zinc finger"/>
    <property type="match status" value="1"/>
</dbReference>
<feature type="compositionally biased region" description="Low complexity" evidence="6">
    <location>
        <begin position="103"/>
        <end position="114"/>
    </location>
</feature>
<dbReference type="GeneTree" id="ENSGT00940000156124"/>
<dbReference type="Ensembl" id="ENSPKIT00000024396.1">
    <property type="protein sequence ID" value="ENSPKIP00000000499.1"/>
    <property type="gene ID" value="ENSPKIG00000019111.1"/>
</dbReference>
<feature type="region of interest" description="Disordered" evidence="6">
    <location>
        <begin position="87"/>
        <end position="118"/>
    </location>
</feature>
<dbReference type="InterPro" id="IPR011011">
    <property type="entry name" value="Znf_FYVE_PHD"/>
</dbReference>
<name>A0A3B3Q257_9TELE</name>
<dbReference type="STRING" id="1676925.ENSPKIP00000000447"/>
<evidence type="ECO:0000256" key="6">
    <source>
        <dbReference type="SAM" id="MobiDB-lite"/>
    </source>
</evidence>
<dbReference type="InterPro" id="IPR001965">
    <property type="entry name" value="Znf_PHD"/>
</dbReference>
<feature type="compositionally biased region" description="Polar residues" evidence="6">
    <location>
        <begin position="166"/>
        <end position="190"/>
    </location>
</feature>
<evidence type="ECO:0000259" key="7">
    <source>
        <dbReference type="PROSITE" id="PS50016"/>
    </source>
</evidence>
<feature type="coiled-coil region" evidence="5">
    <location>
        <begin position="467"/>
        <end position="501"/>
    </location>
</feature>
<dbReference type="PROSITE" id="PS50016">
    <property type="entry name" value="ZF_PHD_2"/>
    <property type="match status" value="1"/>
</dbReference>
<feature type="region of interest" description="Disordered" evidence="6">
    <location>
        <begin position="342"/>
        <end position="371"/>
    </location>
</feature>
<accession>A0A3B3Q257</accession>
<evidence type="ECO:0000256" key="1">
    <source>
        <dbReference type="ARBA" id="ARBA00022723"/>
    </source>
</evidence>
<dbReference type="KEGG" id="pki:111845701"/>
<dbReference type="InterPro" id="IPR019787">
    <property type="entry name" value="Znf_PHD-finger"/>
</dbReference>
<dbReference type="Pfam" id="PF00628">
    <property type="entry name" value="PHD"/>
    <property type="match status" value="1"/>
</dbReference>
<proteinExistence type="predicted"/>
<dbReference type="Ensembl" id="ENSPKIT00000024345.1">
    <property type="protein sequence ID" value="ENSPKIP00000000447.1"/>
    <property type="gene ID" value="ENSPKIG00000019111.1"/>
</dbReference>
<dbReference type="Gene3D" id="3.30.40.10">
    <property type="entry name" value="Zinc/RING finger domain, C3HC4 (zinc finger)"/>
    <property type="match status" value="1"/>
</dbReference>
<dbReference type="OrthoDB" id="336088at2759"/>
<keyword evidence="3" id="KW-0862">Zinc</keyword>
<dbReference type="PANTHER" id="PTHR24102:SF18">
    <property type="entry name" value="PHD FINGER PROTEIN 21B"/>
    <property type="match status" value="1"/>
</dbReference>
<feature type="domain" description="PHD-type" evidence="7">
    <location>
        <begin position="399"/>
        <end position="446"/>
    </location>
</feature>
<feature type="region of interest" description="Disordered" evidence="6">
    <location>
        <begin position="1"/>
        <end position="37"/>
    </location>
</feature>
<keyword evidence="2 4" id="KW-0863">Zinc-finger</keyword>
<feature type="compositionally biased region" description="Basic and acidic residues" evidence="6">
    <location>
        <begin position="10"/>
        <end position="31"/>
    </location>
</feature>
<feature type="compositionally biased region" description="Low complexity" evidence="6">
    <location>
        <begin position="271"/>
        <end position="314"/>
    </location>
</feature>
<dbReference type="GO" id="GO:0008270">
    <property type="term" value="F:zinc ion binding"/>
    <property type="evidence" value="ECO:0007669"/>
    <property type="project" value="UniProtKB-KW"/>
</dbReference>
<protein>
    <submittedName>
        <fullName evidence="8">PHD finger protein 21B</fullName>
    </submittedName>
</protein>
<keyword evidence="1" id="KW-0479">Metal-binding</keyword>
<keyword evidence="9" id="KW-1185">Reference proteome</keyword>